<keyword evidence="3" id="KW-0488">Methylation</keyword>
<comment type="similarity">
    <text evidence="1">Belongs to the protein-tyrosine phosphatase family.</text>
</comment>
<keyword evidence="4" id="KW-0378">Hydrolase</keyword>
<reference evidence="12" key="1">
    <citation type="submission" date="2022-11" db="UniProtKB">
        <authorList>
            <consortium name="WormBaseParasite"/>
        </authorList>
    </citation>
    <scope>IDENTIFICATION</scope>
</reference>
<comment type="catalytic activity">
    <reaction evidence="9">
        <text>O-phospho-L-tyrosyl-[protein] + H2O = L-tyrosyl-[protein] + phosphate</text>
        <dbReference type="Rhea" id="RHEA:10684"/>
        <dbReference type="Rhea" id="RHEA-COMP:10136"/>
        <dbReference type="Rhea" id="RHEA-COMP:20101"/>
        <dbReference type="ChEBI" id="CHEBI:15377"/>
        <dbReference type="ChEBI" id="CHEBI:43474"/>
        <dbReference type="ChEBI" id="CHEBI:46858"/>
        <dbReference type="ChEBI" id="CHEBI:61978"/>
        <dbReference type="EC" id="3.1.3.48"/>
    </reaction>
</comment>
<name>A0A915DF18_9BILA</name>
<dbReference type="InterPro" id="IPR000387">
    <property type="entry name" value="Tyr_Pase_dom"/>
</dbReference>
<evidence type="ECO:0000256" key="4">
    <source>
        <dbReference type="ARBA" id="ARBA00022801"/>
    </source>
</evidence>
<evidence type="ECO:0000256" key="1">
    <source>
        <dbReference type="ARBA" id="ARBA00009580"/>
    </source>
</evidence>
<protein>
    <recommendedName>
        <fullName evidence="2">protein-tyrosine-phosphatase</fullName>
        <ecNumber evidence="2">3.1.3.48</ecNumber>
    </recommendedName>
</protein>
<dbReference type="FunFam" id="3.90.190.10:FF:000086">
    <property type="entry name" value="Protein tyrosine phosphatase-like protein"/>
    <property type="match status" value="1"/>
</dbReference>
<dbReference type="PANTHER" id="PTHR23339">
    <property type="entry name" value="TYROSINE SPECIFIC PROTEIN PHOSPHATASE AND DUAL SPECIFICITY PROTEIN PHOSPHATASE"/>
    <property type="match status" value="1"/>
</dbReference>
<evidence type="ECO:0000256" key="6">
    <source>
        <dbReference type="ARBA" id="ARBA00023157"/>
    </source>
</evidence>
<dbReference type="GO" id="GO:0005737">
    <property type="term" value="C:cytoplasm"/>
    <property type="evidence" value="ECO:0007669"/>
    <property type="project" value="UniProtKB-ARBA"/>
</dbReference>
<sequence length="204" mass="22817">MPAALCGSPTLVKNLNQTYFKPAMSEIKFGKMRFLITDRPSEFVLDTFIKELQRNRVKTVVRVCEPTYSSDLLKTYGIEVKDWEYADGSPPPEVVIENTPPPANRSSAAQIIQVSPLPANNYEKAIAVHCVSGLGRAPVLVGIALLEAGMPWQDALFLIRTNRRGAFNEKQLEFLKNYKPAGKLRKLRYAANLDSKDRKSCAIM</sequence>
<dbReference type="GO" id="GO:0004725">
    <property type="term" value="F:protein tyrosine phosphatase activity"/>
    <property type="evidence" value="ECO:0007669"/>
    <property type="project" value="UniProtKB-EC"/>
</dbReference>
<dbReference type="AlphaFoldDB" id="A0A915DF18"/>
<evidence type="ECO:0000313" key="11">
    <source>
        <dbReference type="Proteomes" id="UP000887574"/>
    </source>
</evidence>
<keyword evidence="8" id="KW-0636">Prenylation</keyword>
<dbReference type="SUPFAM" id="SSF52799">
    <property type="entry name" value="(Phosphotyrosine protein) phosphatases II"/>
    <property type="match status" value="1"/>
</dbReference>
<dbReference type="PROSITE" id="PS50056">
    <property type="entry name" value="TYR_PHOSPHATASE_2"/>
    <property type="match status" value="1"/>
</dbReference>
<dbReference type="EC" id="3.1.3.48" evidence="2"/>
<keyword evidence="11" id="KW-1185">Reference proteome</keyword>
<keyword evidence="7" id="KW-0449">Lipoprotein</keyword>
<dbReference type="InterPro" id="IPR029021">
    <property type="entry name" value="Prot-tyrosine_phosphatase-like"/>
</dbReference>
<evidence type="ECO:0000256" key="3">
    <source>
        <dbReference type="ARBA" id="ARBA00022481"/>
    </source>
</evidence>
<evidence type="ECO:0000256" key="8">
    <source>
        <dbReference type="ARBA" id="ARBA00023289"/>
    </source>
</evidence>
<dbReference type="CDD" id="cd14500">
    <property type="entry name" value="PTP-IVa"/>
    <property type="match status" value="1"/>
</dbReference>
<evidence type="ECO:0000256" key="5">
    <source>
        <dbReference type="ARBA" id="ARBA00022912"/>
    </source>
</evidence>
<evidence type="ECO:0000256" key="9">
    <source>
        <dbReference type="ARBA" id="ARBA00051722"/>
    </source>
</evidence>
<dbReference type="WBParaSite" id="jg19232">
    <property type="protein sequence ID" value="jg19232"/>
    <property type="gene ID" value="jg19232"/>
</dbReference>
<proteinExistence type="inferred from homology"/>
<dbReference type="Gene3D" id="3.90.190.10">
    <property type="entry name" value="Protein tyrosine phosphatase superfamily"/>
    <property type="match status" value="1"/>
</dbReference>
<evidence type="ECO:0000259" key="10">
    <source>
        <dbReference type="PROSITE" id="PS50056"/>
    </source>
</evidence>
<evidence type="ECO:0000313" key="12">
    <source>
        <dbReference type="WBParaSite" id="jg19232"/>
    </source>
</evidence>
<organism evidence="11 12">
    <name type="scientific">Ditylenchus dipsaci</name>
    <dbReference type="NCBI Taxonomy" id="166011"/>
    <lineage>
        <taxon>Eukaryota</taxon>
        <taxon>Metazoa</taxon>
        <taxon>Ecdysozoa</taxon>
        <taxon>Nematoda</taxon>
        <taxon>Chromadorea</taxon>
        <taxon>Rhabditida</taxon>
        <taxon>Tylenchina</taxon>
        <taxon>Tylenchomorpha</taxon>
        <taxon>Sphaerularioidea</taxon>
        <taxon>Anguinidae</taxon>
        <taxon>Anguininae</taxon>
        <taxon>Ditylenchus</taxon>
    </lineage>
</organism>
<dbReference type="Proteomes" id="UP000887574">
    <property type="component" value="Unplaced"/>
</dbReference>
<accession>A0A915DF18</accession>
<evidence type="ECO:0000256" key="2">
    <source>
        <dbReference type="ARBA" id="ARBA00013064"/>
    </source>
</evidence>
<feature type="domain" description="Tyrosine specific protein phosphatases" evidence="10">
    <location>
        <begin position="126"/>
        <end position="174"/>
    </location>
</feature>
<keyword evidence="5" id="KW-0904">Protein phosphatase</keyword>
<dbReference type="InterPro" id="IPR050561">
    <property type="entry name" value="PTP"/>
</dbReference>
<keyword evidence="6" id="KW-1015">Disulfide bond</keyword>
<evidence type="ECO:0000256" key="7">
    <source>
        <dbReference type="ARBA" id="ARBA00023288"/>
    </source>
</evidence>